<evidence type="ECO:0000313" key="3">
    <source>
        <dbReference type="Proteomes" id="UP001054252"/>
    </source>
</evidence>
<proteinExistence type="predicted"/>
<keyword evidence="3" id="KW-1185">Reference proteome</keyword>
<name>A0AAV5MT67_9ROSI</name>
<evidence type="ECO:0000313" key="2">
    <source>
        <dbReference type="EMBL" id="GKV53181.1"/>
    </source>
</evidence>
<organism evidence="2 3">
    <name type="scientific">Rubroshorea leprosula</name>
    <dbReference type="NCBI Taxonomy" id="152421"/>
    <lineage>
        <taxon>Eukaryota</taxon>
        <taxon>Viridiplantae</taxon>
        <taxon>Streptophyta</taxon>
        <taxon>Embryophyta</taxon>
        <taxon>Tracheophyta</taxon>
        <taxon>Spermatophyta</taxon>
        <taxon>Magnoliopsida</taxon>
        <taxon>eudicotyledons</taxon>
        <taxon>Gunneridae</taxon>
        <taxon>Pentapetalae</taxon>
        <taxon>rosids</taxon>
        <taxon>malvids</taxon>
        <taxon>Malvales</taxon>
        <taxon>Dipterocarpaceae</taxon>
        <taxon>Rubroshorea</taxon>
    </lineage>
</organism>
<comment type="caution">
    <text evidence="2">The sequence shown here is derived from an EMBL/GenBank/DDBJ whole genome shotgun (WGS) entry which is preliminary data.</text>
</comment>
<reference evidence="2 3" key="1">
    <citation type="journal article" date="2021" name="Commun. Biol.">
        <title>The genome of Shorea leprosula (Dipterocarpaceae) highlights the ecological relevance of drought in aseasonal tropical rainforests.</title>
        <authorList>
            <person name="Ng K.K.S."/>
            <person name="Kobayashi M.J."/>
            <person name="Fawcett J.A."/>
            <person name="Hatakeyama M."/>
            <person name="Paape T."/>
            <person name="Ng C.H."/>
            <person name="Ang C.C."/>
            <person name="Tnah L.H."/>
            <person name="Lee C.T."/>
            <person name="Nishiyama T."/>
            <person name="Sese J."/>
            <person name="O'Brien M.J."/>
            <person name="Copetti D."/>
            <person name="Mohd Noor M.I."/>
            <person name="Ong R.C."/>
            <person name="Putra M."/>
            <person name="Sireger I.Z."/>
            <person name="Indrioko S."/>
            <person name="Kosugi Y."/>
            <person name="Izuno A."/>
            <person name="Isagi Y."/>
            <person name="Lee S.L."/>
            <person name="Shimizu K.K."/>
        </authorList>
    </citation>
    <scope>NUCLEOTIDE SEQUENCE [LARGE SCALE GENOMIC DNA]</scope>
    <source>
        <strain evidence="2">214</strain>
    </source>
</reference>
<accession>A0AAV5MT67</accession>
<feature type="compositionally biased region" description="Polar residues" evidence="1">
    <location>
        <begin position="95"/>
        <end position="106"/>
    </location>
</feature>
<feature type="compositionally biased region" description="Basic and acidic residues" evidence="1">
    <location>
        <begin position="121"/>
        <end position="139"/>
    </location>
</feature>
<dbReference type="Proteomes" id="UP001054252">
    <property type="component" value="Unassembled WGS sequence"/>
</dbReference>
<gene>
    <name evidence="2" type="ORF">SLEP1_g59719</name>
</gene>
<sequence length="139" mass="15655">MWDSNNVFCSRVGDHMTLEQPLKAQLYSGLRSSDPNRTPFNLPMWKVSQALGCRCGDPIRRRPFPGGSRWIARLPDLGSPVCTATDRNYRMEGTTAESASKPNSNKQNKEKTHAKNRKNKKPPEGLQTDRPRRSSEQGA</sequence>
<evidence type="ECO:0000256" key="1">
    <source>
        <dbReference type="SAM" id="MobiDB-lite"/>
    </source>
</evidence>
<feature type="region of interest" description="Disordered" evidence="1">
    <location>
        <begin position="80"/>
        <end position="139"/>
    </location>
</feature>
<dbReference type="AlphaFoldDB" id="A0AAV5MT67"/>
<protein>
    <submittedName>
        <fullName evidence="2">Uncharacterized protein</fullName>
    </submittedName>
</protein>
<dbReference type="EMBL" id="BPVZ01001145">
    <property type="protein sequence ID" value="GKV53181.1"/>
    <property type="molecule type" value="Genomic_DNA"/>
</dbReference>